<gene>
    <name evidence="3" type="ORF">GSM42_07700</name>
</gene>
<evidence type="ECO:0000256" key="2">
    <source>
        <dbReference type="SAM" id="Phobius"/>
    </source>
</evidence>
<feature type="transmembrane region" description="Helical" evidence="2">
    <location>
        <begin position="7"/>
        <end position="25"/>
    </location>
</feature>
<reference evidence="3 4" key="1">
    <citation type="submission" date="2019-12" db="EMBL/GenBank/DDBJ databases">
        <title>Whole-genome analyses of novel actinobacteria.</title>
        <authorList>
            <person name="Sahin N."/>
            <person name="Saygin H."/>
        </authorList>
    </citation>
    <scope>NUCLEOTIDE SEQUENCE [LARGE SCALE GENOMIC DNA]</scope>
    <source>
        <strain evidence="3 4">KC615</strain>
    </source>
</reference>
<keyword evidence="2" id="KW-1133">Transmembrane helix</keyword>
<sequence length="133" mass="15298">MDAILELIKTLIPFGIAFLFLWGIGRICCTNTAKPKEQPDKGTKQKKSKQKNPKSNKEQSVNDSDESKINFSVDRESRKRKRESDHYGDGVDQILGLSTAKQRRLTSLQKAFLFKEVLDAPKALKPYRRKYPR</sequence>
<feature type="region of interest" description="Disordered" evidence="1">
    <location>
        <begin position="32"/>
        <end position="91"/>
    </location>
</feature>
<dbReference type="RefSeq" id="WP_160800972.1">
    <property type="nucleotide sequence ID" value="NZ_WUUL01000004.1"/>
</dbReference>
<proteinExistence type="predicted"/>
<dbReference type="AlphaFoldDB" id="A0A6I4VYQ3"/>
<dbReference type="EMBL" id="WUUL01000004">
    <property type="protein sequence ID" value="MXQ53614.1"/>
    <property type="molecule type" value="Genomic_DNA"/>
</dbReference>
<keyword evidence="4" id="KW-1185">Reference proteome</keyword>
<organism evidence="3 4">
    <name type="scientific">Shimazuella alba</name>
    <dbReference type="NCBI Taxonomy" id="2690964"/>
    <lineage>
        <taxon>Bacteria</taxon>
        <taxon>Bacillati</taxon>
        <taxon>Bacillota</taxon>
        <taxon>Bacilli</taxon>
        <taxon>Bacillales</taxon>
        <taxon>Thermoactinomycetaceae</taxon>
        <taxon>Shimazuella</taxon>
    </lineage>
</organism>
<feature type="compositionally biased region" description="Basic residues" evidence="1">
    <location>
        <begin position="44"/>
        <end position="54"/>
    </location>
</feature>
<feature type="compositionally biased region" description="Basic and acidic residues" evidence="1">
    <location>
        <begin position="34"/>
        <end position="43"/>
    </location>
</feature>
<evidence type="ECO:0000256" key="1">
    <source>
        <dbReference type="SAM" id="MobiDB-lite"/>
    </source>
</evidence>
<keyword evidence="2" id="KW-0472">Membrane</keyword>
<protein>
    <submittedName>
        <fullName evidence="3">Uncharacterized protein</fullName>
    </submittedName>
</protein>
<feature type="compositionally biased region" description="Basic and acidic residues" evidence="1">
    <location>
        <begin position="65"/>
        <end position="89"/>
    </location>
</feature>
<comment type="caution">
    <text evidence="3">The sequence shown here is derived from an EMBL/GenBank/DDBJ whole genome shotgun (WGS) entry which is preliminary data.</text>
</comment>
<evidence type="ECO:0000313" key="4">
    <source>
        <dbReference type="Proteomes" id="UP000430692"/>
    </source>
</evidence>
<name>A0A6I4VYQ3_9BACL</name>
<dbReference type="Proteomes" id="UP000430692">
    <property type="component" value="Unassembled WGS sequence"/>
</dbReference>
<accession>A0A6I4VYQ3</accession>
<evidence type="ECO:0000313" key="3">
    <source>
        <dbReference type="EMBL" id="MXQ53614.1"/>
    </source>
</evidence>
<keyword evidence="2" id="KW-0812">Transmembrane</keyword>